<dbReference type="InterPro" id="IPR036661">
    <property type="entry name" value="Luciferase-like_sf"/>
</dbReference>
<reference evidence="1 2" key="1">
    <citation type="submission" date="2020-08" db="EMBL/GenBank/DDBJ databases">
        <title>Whole genome shotgun sequence of Actinoplanes ianthinogenes NBRC 13996.</title>
        <authorList>
            <person name="Komaki H."/>
            <person name="Tamura T."/>
        </authorList>
    </citation>
    <scope>NUCLEOTIDE SEQUENCE [LARGE SCALE GENOMIC DNA]</scope>
    <source>
        <strain evidence="1 2">NBRC 13996</strain>
    </source>
</reference>
<dbReference type="SUPFAM" id="SSF51679">
    <property type="entry name" value="Bacterial luciferase-like"/>
    <property type="match status" value="1"/>
</dbReference>
<keyword evidence="2" id="KW-1185">Reference proteome</keyword>
<dbReference type="EMBL" id="AP023356">
    <property type="protein sequence ID" value="BCJ47554.1"/>
    <property type="molecule type" value="Genomic_DNA"/>
</dbReference>
<dbReference type="InterPro" id="IPR050172">
    <property type="entry name" value="SsuD_RutA_monooxygenase"/>
</dbReference>
<gene>
    <name evidence="1" type="ORF">Aiant_82110</name>
</gene>
<dbReference type="PANTHER" id="PTHR42847">
    <property type="entry name" value="ALKANESULFONATE MONOOXYGENASE"/>
    <property type="match status" value="1"/>
</dbReference>
<evidence type="ECO:0000313" key="2">
    <source>
        <dbReference type="Proteomes" id="UP000676967"/>
    </source>
</evidence>
<protein>
    <recommendedName>
        <fullName evidence="3">Alkanesulfonate monooxygenase</fullName>
    </recommendedName>
</protein>
<accession>A0ABN6CSE3</accession>
<evidence type="ECO:0008006" key="3">
    <source>
        <dbReference type="Google" id="ProtNLM"/>
    </source>
</evidence>
<dbReference type="RefSeq" id="WP_212846730.1">
    <property type="nucleotide sequence ID" value="NZ_AP023356.1"/>
</dbReference>
<evidence type="ECO:0000313" key="1">
    <source>
        <dbReference type="EMBL" id="BCJ47554.1"/>
    </source>
</evidence>
<dbReference type="Proteomes" id="UP000676967">
    <property type="component" value="Chromosome"/>
</dbReference>
<dbReference type="PANTHER" id="PTHR42847:SF4">
    <property type="entry name" value="ALKANESULFONATE MONOOXYGENASE-RELATED"/>
    <property type="match status" value="1"/>
</dbReference>
<dbReference type="Gene3D" id="3.20.20.30">
    <property type="entry name" value="Luciferase-like domain"/>
    <property type="match status" value="1"/>
</dbReference>
<name>A0ABN6CSE3_9ACTN</name>
<sequence>MWADSSFEDLVQYNDGFRTQLIGTPEQVATRIVEYRKLGVDLILAGFLHYHEEIERFGRDVLPIVRELEVAAGLDPSALPALPDDGQV</sequence>
<proteinExistence type="predicted"/>
<organism evidence="1 2">
    <name type="scientific">Actinoplanes ianthinogenes</name>
    <dbReference type="NCBI Taxonomy" id="122358"/>
    <lineage>
        <taxon>Bacteria</taxon>
        <taxon>Bacillati</taxon>
        <taxon>Actinomycetota</taxon>
        <taxon>Actinomycetes</taxon>
        <taxon>Micromonosporales</taxon>
        <taxon>Micromonosporaceae</taxon>
        <taxon>Actinoplanes</taxon>
    </lineage>
</organism>